<accession>A0A1M7BQD6</accession>
<keyword evidence="5" id="KW-1185">Reference proteome</keyword>
<dbReference type="InterPro" id="IPR004675">
    <property type="entry name" value="AhpD_core"/>
</dbReference>
<comment type="caution">
    <text evidence="3">The sequence shown here is derived from an EMBL/GenBank/DDBJ whole genome shotgun (WGS) entry which is preliminary data.</text>
</comment>
<dbReference type="Pfam" id="PF02627">
    <property type="entry name" value="CMD"/>
    <property type="match status" value="1"/>
</dbReference>
<dbReference type="SUPFAM" id="SSF69118">
    <property type="entry name" value="AhpD-like"/>
    <property type="match status" value="1"/>
</dbReference>
<protein>
    <submittedName>
        <fullName evidence="3">Alkylhydroperoxidase AhpD family core domain-containing protein</fullName>
    </submittedName>
</protein>
<evidence type="ECO:0000259" key="1">
    <source>
        <dbReference type="Pfam" id="PF02627"/>
    </source>
</evidence>
<evidence type="ECO:0000313" key="2">
    <source>
        <dbReference type="EMBL" id="SFC48443.1"/>
    </source>
</evidence>
<dbReference type="PANTHER" id="PTHR35446:SF2">
    <property type="entry name" value="CARBOXYMUCONOLACTONE DECARBOXYLASE-LIKE DOMAIN-CONTAINING PROTEIN"/>
    <property type="match status" value="1"/>
</dbReference>
<dbReference type="Proteomes" id="UP000184031">
    <property type="component" value="Unassembled WGS sequence"/>
</dbReference>
<name>A0A1M7BQD6_9FLAO</name>
<dbReference type="NCBIfam" id="TIGR00778">
    <property type="entry name" value="ahpD_dom"/>
    <property type="match status" value="1"/>
</dbReference>
<gene>
    <name evidence="2" type="ORF">SAMN04487891_11217</name>
    <name evidence="3" type="ORF">SAMN05216293_3762</name>
</gene>
<proteinExistence type="predicted"/>
<evidence type="ECO:0000313" key="4">
    <source>
        <dbReference type="Proteomes" id="UP000184031"/>
    </source>
</evidence>
<reference evidence="3 4" key="1">
    <citation type="submission" date="2016-11" db="EMBL/GenBank/DDBJ databases">
        <authorList>
            <person name="Varghese N."/>
            <person name="Submissions S."/>
        </authorList>
    </citation>
    <scope>NUCLEOTIDE SEQUENCE [LARGE SCALE GENOMIC DNA]</scope>
    <source>
        <strain evidence="3 4">CGMCC 1.12174</strain>
        <strain evidence="2 5">DSM 26351</strain>
    </source>
</reference>
<dbReference type="Gene3D" id="1.20.1290.10">
    <property type="entry name" value="AhpD-like"/>
    <property type="match status" value="1"/>
</dbReference>
<dbReference type="GO" id="GO:0051920">
    <property type="term" value="F:peroxiredoxin activity"/>
    <property type="evidence" value="ECO:0007669"/>
    <property type="project" value="InterPro"/>
</dbReference>
<feature type="domain" description="Carboxymuconolactone decarboxylase-like" evidence="1">
    <location>
        <begin position="28"/>
        <end position="109"/>
    </location>
</feature>
<dbReference type="InterPro" id="IPR029032">
    <property type="entry name" value="AhpD-like"/>
</dbReference>
<evidence type="ECO:0000313" key="3">
    <source>
        <dbReference type="EMBL" id="SHL57191.1"/>
    </source>
</evidence>
<dbReference type="InterPro" id="IPR003779">
    <property type="entry name" value="CMD-like"/>
</dbReference>
<organism evidence="3 4">
    <name type="scientific">Flagellimonas taeanensis</name>
    <dbReference type="NCBI Taxonomy" id="1005926"/>
    <lineage>
        <taxon>Bacteria</taxon>
        <taxon>Pseudomonadati</taxon>
        <taxon>Bacteroidota</taxon>
        <taxon>Flavobacteriia</taxon>
        <taxon>Flavobacteriales</taxon>
        <taxon>Flavobacteriaceae</taxon>
        <taxon>Flagellimonas</taxon>
    </lineage>
</organism>
<dbReference type="PANTHER" id="PTHR35446">
    <property type="entry name" value="SI:CH211-175M2.5"/>
    <property type="match status" value="1"/>
</dbReference>
<dbReference type="STRING" id="1055723.SAMN05216293_3762"/>
<sequence length="162" mass="18952">MVPGLPSYQQFKTYQKMEKRIQIDAAEPLAYEAILGLEKYIQQSQLDKIHYELIKIRASQLNGCAFCINMHTKDALKMGENPQRLFLLDAWWDTNLYSEEEQVILKMTEEVTLVHQKGLSQKTYDRAVELFDEHYFSQIIMAIVTINAWNRIAISTHKPLQD</sequence>
<dbReference type="EMBL" id="FOKU01000012">
    <property type="protein sequence ID" value="SFC48443.1"/>
    <property type="molecule type" value="Genomic_DNA"/>
</dbReference>
<dbReference type="Proteomes" id="UP000198940">
    <property type="component" value="Unassembled WGS sequence"/>
</dbReference>
<dbReference type="EMBL" id="FRAT01000012">
    <property type="protein sequence ID" value="SHL57191.1"/>
    <property type="molecule type" value="Genomic_DNA"/>
</dbReference>
<evidence type="ECO:0000313" key="5">
    <source>
        <dbReference type="Proteomes" id="UP000198940"/>
    </source>
</evidence>
<dbReference type="AlphaFoldDB" id="A0A1M7BQD6"/>